<protein>
    <submittedName>
        <fullName evidence="1">Uncharacterized protein</fullName>
    </submittedName>
</protein>
<dbReference type="AlphaFoldDB" id="A0A645ALQ9"/>
<reference evidence="1" key="1">
    <citation type="submission" date="2019-08" db="EMBL/GenBank/DDBJ databases">
        <authorList>
            <person name="Kucharzyk K."/>
            <person name="Murdoch R.W."/>
            <person name="Higgins S."/>
            <person name="Loffler F."/>
        </authorList>
    </citation>
    <scope>NUCLEOTIDE SEQUENCE</scope>
</reference>
<sequence length="110" mass="12558">MKRFLSAFLISFYLIFNTIGLKCAFSQSNIYAQDIYTLSDFNTSKTSTFTIQNVSRTEHMYLFVFDENLGVVELLRFPPNSPKVDTVPINPDYTILLIGKGELYLTPINA</sequence>
<accession>A0A645ALQ9</accession>
<evidence type="ECO:0000313" key="1">
    <source>
        <dbReference type="EMBL" id="MPM54172.1"/>
    </source>
</evidence>
<gene>
    <name evidence="1" type="ORF">SDC9_100945</name>
</gene>
<comment type="caution">
    <text evidence="1">The sequence shown here is derived from an EMBL/GenBank/DDBJ whole genome shotgun (WGS) entry which is preliminary data.</text>
</comment>
<dbReference type="EMBL" id="VSSQ01014683">
    <property type="protein sequence ID" value="MPM54172.1"/>
    <property type="molecule type" value="Genomic_DNA"/>
</dbReference>
<organism evidence="1">
    <name type="scientific">bioreactor metagenome</name>
    <dbReference type="NCBI Taxonomy" id="1076179"/>
    <lineage>
        <taxon>unclassified sequences</taxon>
        <taxon>metagenomes</taxon>
        <taxon>ecological metagenomes</taxon>
    </lineage>
</organism>
<proteinExistence type="predicted"/>
<name>A0A645ALQ9_9ZZZZ</name>